<feature type="compositionally biased region" description="Gly residues" evidence="1">
    <location>
        <begin position="139"/>
        <end position="151"/>
    </location>
</feature>
<gene>
    <name evidence="2" type="ORF">CNMCM5623_008301</name>
</gene>
<proteinExistence type="predicted"/>
<dbReference type="PANTHER" id="PTHR37538">
    <property type="entry name" value="BTB DOMAIN-CONTAINING PROTEIN"/>
    <property type="match status" value="1"/>
</dbReference>
<sequence>MVMEGMTAATLAMGTMGVMEMDKKKKKKEEEEEERKRKEEEEQLAKEEEERKAKEEEERKAAEEAAAAQANSLNWADEADGAGDDSWAGFATVGKKKKKKGKDVDPPAVEAPPNAFQDVSLNDSGVPQLDLNLDPPAGSNGGPGFSFGGWGKDWNTGSKWGLDSLNMNGNGNGDSGKSTNPWGAIGSKKSSSKTPGGFDFGDFGDSGDAGQQDPPTEEKKPEEDIWADFAPVSAKDKKKKKKDVEEELPTEPEPEPEPLPTPEPAPAVDDRWAAGLSKKEKRKAKKGLTKVAEEPKAPPEPVIEGPKTDNVWGTAEEKKEPEKAPEMADDNDWGWGVSRP</sequence>
<evidence type="ECO:0000313" key="3">
    <source>
        <dbReference type="Proteomes" id="UP000654922"/>
    </source>
</evidence>
<feature type="compositionally biased region" description="Acidic residues" evidence="1">
    <location>
        <begin position="245"/>
        <end position="256"/>
    </location>
</feature>
<accession>A0A8H6V447</accession>
<organism evidence="2 3">
    <name type="scientific">Aspergillus felis</name>
    <dbReference type="NCBI Taxonomy" id="1287682"/>
    <lineage>
        <taxon>Eukaryota</taxon>
        <taxon>Fungi</taxon>
        <taxon>Dikarya</taxon>
        <taxon>Ascomycota</taxon>
        <taxon>Pezizomycotina</taxon>
        <taxon>Eurotiomycetes</taxon>
        <taxon>Eurotiomycetidae</taxon>
        <taxon>Eurotiales</taxon>
        <taxon>Aspergillaceae</taxon>
        <taxon>Aspergillus</taxon>
        <taxon>Aspergillus subgen. Fumigati</taxon>
    </lineage>
</organism>
<feature type="compositionally biased region" description="Polar residues" evidence="1">
    <location>
        <begin position="165"/>
        <end position="181"/>
    </location>
</feature>
<dbReference type="OrthoDB" id="5244639at2759"/>
<dbReference type="EMBL" id="JACBAE010000779">
    <property type="protein sequence ID" value="KAF7174599.1"/>
    <property type="molecule type" value="Genomic_DNA"/>
</dbReference>
<dbReference type="Proteomes" id="UP000654922">
    <property type="component" value="Unassembled WGS sequence"/>
</dbReference>
<dbReference type="AlphaFoldDB" id="A0A8H6V447"/>
<comment type="caution">
    <text evidence="2">The sequence shown here is derived from an EMBL/GenBank/DDBJ whole genome shotgun (WGS) entry which is preliminary data.</text>
</comment>
<feature type="compositionally biased region" description="Basic and acidic residues" evidence="1">
    <location>
        <begin position="34"/>
        <end position="63"/>
    </location>
</feature>
<feature type="region of interest" description="Disordered" evidence="1">
    <location>
        <begin position="1"/>
        <end position="340"/>
    </location>
</feature>
<name>A0A8H6V447_9EURO</name>
<evidence type="ECO:0000256" key="1">
    <source>
        <dbReference type="SAM" id="MobiDB-lite"/>
    </source>
</evidence>
<feature type="compositionally biased region" description="Basic and acidic residues" evidence="1">
    <location>
        <begin position="315"/>
        <end position="326"/>
    </location>
</feature>
<reference evidence="2" key="1">
    <citation type="submission" date="2020-06" db="EMBL/GenBank/DDBJ databases">
        <title>Draft genome sequences of strains closely related to Aspergillus parafelis and Aspergillus hiratsukae.</title>
        <authorList>
            <person name="Dos Santos R.A.C."/>
            <person name="Rivero-Menendez O."/>
            <person name="Steenwyk J.L."/>
            <person name="Mead M.E."/>
            <person name="Goldman G.H."/>
            <person name="Alastruey-Izquierdo A."/>
            <person name="Rokas A."/>
        </authorList>
    </citation>
    <scope>NUCLEOTIDE SEQUENCE</scope>
    <source>
        <strain evidence="2">CNM-CM5623</strain>
    </source>
</reference>
<protein>
    <submittedName>
        <fullName evidence="2">Uncharacterized protein</fullName>
    </submittedName>
</protein>
<feature type="compositionally biased region" description="Basic residues" evidence="1">
    <location>
        <begin position="279"/>
        <end position="288"/>
    </location>
</feature>
<feature type="compositionally biased region" description="Low complexity" evidence="1">
    <location>
        <begin position="187"/>
        <end position="214"/>
    </location>
</feature>
<dbReference type="PANTHER" id="PTHR37538:SF4">
    <property type="entry name" value="PITSLRE SERINE_THREONINE-PROTEIN KINASE CDC2L1"/>
    <property type="match status" value="1"/>
</dbReference>
<evidence type="ECO:0000313" key="2">
    <source>
        <dbReference type="EMBL" id="KAF7174599.1"/>
    </source>
</evidence>